<accession>A0A094WEP9</accession>
<dbReference type="GO" id="GO:0006526">
    <property type="term" value="P:L-arginine biosynthetic process"/>
    <property type="evidence" value="ECO:0007669"/>
    <property type="project" value="UniProtKB-UniPathway"/>
</dbReference>
<keyword evidence="5 8" id="KW-0012">Acyltransferase</keyword>
<dbReference type="PANTHER" id="PTHR30602">
    <property type="entry name" value="AMINO-ACID ACETYLTRANSFERASE"/>
    <property type="match status" value="1"/>
</dbReference>
<dbReference type="CDD" id="cd04301">
    <property type="entry name" value="NAT_SF"/>
    <property type="match status" value="1"/>
</dbReference>
<dbReference type="UniPathway" id="UPA00068">
    <property type="reaction ID" value="UER00106"/>
</dbReference>
<dbReference type="InterPro" id="IPR036393">
    <property type="entry name" value="AceGlu_kinase-like_sf"/>
</dbReference>
<feature type="domain" description="N-acetyltransferase" evidence="7">
    <location>
        <begin position="294"/>
        <end position="442"/>
    </location>
</feature>
<dbReference type="PANTHER" id="PTHR30602:SF12">
    <property type="entry name" value="AMINO-ACID ACETYLTRANSFERASE NAGS1, CHLOROPLASTIC-RELATED"/>
    <property type="match status" value="1"/>
</dbReference>
<evidence type="ECO:0000256" key="2">
    <source>
        <dbReference type="ARBA" id="ARBA00009145"/>
    </source>
</evidence>
<dbReference type="InterPro" id="IPR001048">
    <property type="entry name" value="Asp/Glu/Uridylate_kinase"/>
</dbReference>
<dbReference type="InterPro" id="IPR010167">
    <property type="entry name" value="NH2A_AcTrfase"/>
</dbReference>
<reference evidence="8 9" key="1">
    <citation type="submission" date="2014-06" db="EMBL/GenBank/DDBJ databases">
        <title>Draft genome sequence of iron oxidizing acidophile Leptospirillum ferriphilum DSM14647.</title>
        <authorList>
            <person name="Cardenas J.P."/>
            <person name="Lazcano M."/>
            <person name="Ossandon F.J."/>
            <person name="Corbett M."/>
            <person name="Holmes D.S."/>
            <person name="Watkin E."/>
        </authorList>
    </citation>
    <scope>NUCLEOTIDE SEQUENCE [LARGE SCALE GENOMIC DNA]</scope>
    <source>
        <strain evidence="8 9">DSM 14647</strain>
    </source>
</reference>
<dbReference type="RefSeq" id="WP_036082029.1">
    <property type="nucleotide sequence ID" value="NZ_JPGK01000004.1"/>
</dbReference>
<dbReference type="InterPro" id="IPR016181">
    <property type="entry name" value="Acyl_CoA_acyltransferase"/>
</dbReference>
<sequence>MSESIHPENFIRGFRESSPYIHRFRGKTFVIVFGGEVVADGSIMSIASDIALLRSLGIGVVLVSGADPQIDERLKNAGITFSRTWAGPVVSREAVPDILRAVGEVRFSVEAALSRGVTDSPMSGAEVRVASGNLVISRPLGVIDGVDHHFYGTPRHIRVESVRRFLDDGMVVLLPPLGVSLSGDMFLLSPEDVAQETAIALSATKVLFLVDEPILKKLPQGNGREFSDRDVALLLSGRSAMRASWKILLERASKMIGAGVERVHFVDRHRDGALLLELFTQDGCGILVSSDPFEEIRPASPSDVPGILDLIRPLETKGILVDRTREAVETDISRYAVTHRDGKIVACAALYPYPDERKGELACLAVHPEYRKAGRATHLLSWFEKKALLQGLDRLFVLSTQSREWFVERGFMPSGVDELPLERKKSYSPIRKSHILIKKLDPKGSGSV</sequence>
<evidence type="ECO:0000256" key="1">
    <source>
        <dbReference type="ARBA" id="ARBA00004925"/>
    </source>
</evidence>
<gene>
    <name evidence="8" type="ORF">LptCag_0738</name>
</gene>
<name>A0A094WEP9_9BACT</name>
<dbReference type="OrthoDB" id="9802238at2"/>
<evidence type="ECO:0000256" key="4">
    <source>
        <dbReference type="ARBA" id="ARBA00022679"/>
    </source>
</evidence>
<proteinExistence type="inferred from homology"/>
<dbReference type="InterPro" id="IPR000182">
    <property type="entry name" value="GNAT_dom"/>
</dbReference>
<evidence type="ECO:0000259" key="7">
    <source>
        <dbReference type="PROSITE" id="PS51186"/>
    </source>
</evidence>
<evidence type="ECO:0000313" key="9">
    <source>
        <dbReference type="Proteomes" id="UP000029452"/>
    </source>
</evidence>
<keyword evidence="4 8" id="KW-0808">Transferase</keyword>
<dbReference type="EC" id="2.3.1.1" evidence="3"/>
<dbReference type="Gene3D" id="3.40.1160.10">
    <property type="entry name" value="Acetylglutamate kinase-like"/>
    <property type="match status" value="1"/>
</dbReference>
<dbReference type="Gene3D" id="3.40.630.30">
    <property type="match status" value="1"/>
</dbReference>
<dbReference type="PATRIC" id="fig|178606.4.peg.1272"/>
<organism evidence="8 9">
    <name type="scientific">Leptospirillum ferriphilum</name>
    <dbReference type="NCBI Taxonomy" id="178606"/>
    <lineage>
        <taxon>Bacteria</taxon>
        <taxon>Pseudomonadati</taxon>
        <taxon>Nitrospirota</taxon>
        <taxon>Nitrospiria</taxon>
        <taxon>Nitrospirales</taxon>
        <taxon>Nitrospiraceae</taxon>
        <taxon>Leptospirillum</taxon>
    </lineage>
</organism>
<dbReference type="GO" id="GO:0005737">
    <property type="term" value="C:cytoplasm"/>
    <property type="evidence" value="ECO:0007669"/>
    <property type="project" value="InterPro"/>
</dbReference>
<dbReference type="HAMAP" id="MF_01105">
    <property type="entry name" value="N_acetyl_glu_synth"/>
    <property type="match status" value="1"/>
</dbReference>
<dbReference type="GO" id="GO:0004042">
    <property type="term" value="F:L-glutamate N-acetyltransferase activity"/>
    <property type="evidence" value="ECO:0007669"/>
    <property type="project" value="InterPro"/>
</dbReference>
<dbReference type="PROSITE" id="PS51186">
    <property type="entry name" value="GNAT"/>
    <property type="match status" value="1"/>
</dbReference>
<dbReference type="SUPFAM" id="SSF53633">
    <property type="entry name" value="Carbamate kinase-like"/>
    <property type="match status" value="1"/>
</dbReference>
<dbReference type="PIRSF" id="PIRSF000423">
    <property type="entry name" value="ArgA"/>
    <property type="match status" value="1"/>
</dbReference>
<evidence type="ECO:0000256" key="6">
    <source>
        <dbReference type="ARBA" id="ARBA00048372"/>
    </source>
</evidence>
<comment type="caution">
    <text evidence="8">The sequence shown here is derived from an EMBL/GenBank/DDBJ whole genome shotgun (WGS) entry which is preliminary data.</text>
</comment>
<evidence type="ECO:0000313" key="8">
    <source>
        <dbReference type="EMBL" id="KGA94112.1"/>
    </source>
</evidence>
<evidence type="ECO:0000256" key="5">
    <source>
        <dbReference type="ARBA" id="ARBA00023315"/>
    </source>
</evidence>
<dbReference type="EMBL" id="JPGK01000004">
    <property type="protein sequence ID" value="KGA94112.1"/>
    <property type="molecule type" value="Genomic_DNA"/>
</dbReference>
<dbReference type="Pfam" id="PF00583">
    <property type="entry name" value="Acetyltransf_1"/>
    <property type="match status" value="1"/>
</dbReference>
<comment type="catalytic activity">
    <reaction evidence="6">
        <text>L-glutamate + acetyl-CoA = N-acetyl-L-glutamate + CoA + H(+)</text>
        <dbReference type="Rhea" id="RHEA:24292"/>
        <dbReference type="ChEBI" id="CHEBI:15378"/>
        <dbReference type="ChEBI" id="CHEBI:29985"/>
        <dbReference type="ChEBI" id="CHEBI:44337"/>
        <dbReference type="ChEBI" id="CHEBI:57287"/>
        <dbReference type="ChEBI" id="CHEBI:57288"/>
        <dbReference type="EC" id="2.3.1.1"/>
    </reaction>
</comment>
<dbReference type="Proteomes" id="UP000029452">
    <property type="component" value="Unassembled WGS sequence"/>
</dbReference>
<comment type="pathway">
    <text evidence="1">Amino-acid biosynthesis; L-arginine biosynthesis; N(2)-acetyl-L-ornithine from L-glutamate: step 1/4.</text>
</comment>
<dbReference type="NCBIfam" id="NF003641">
    <property type="entry name" value="PRK05279.1"/>
    <property type="match status" value="1"/>
</dbReference>
<comment type="similarity">
    <text evidence="2">Belongs to the acetyltransferase family. ArgA subfamily.</text>
</comment>
<dbReference type="NCBIfam" id="TIGR01890">
    <property type="entry name" value="N-Ac-Glu-synth"/>
    <property type="match status" value="1"/>
</dbReference>
<protein>
    <recommendedName>
        <fullName evidence="3">amino-acid N-acetyltransferase</fullName>
        <ecNumber evidence="3">2.3.1.1</ecNumber>
    </recommendedName>
</protein>
<evidence type="ECO:0000256" key="3">
    <source>
        <dbReference type="ARBA" id="ARBA00012697"/>
    </source>
</evidence>
<dbReference type="SUPFAM" id="SSF55729">
    <property type="entry name" value="Acyl-CoA N-acyltransferases (Nat)"/>
    <property type="match status" value="1"/>
</dbReference>
<dbReference type="Pfam" id="PF00696">
    <property type="entry name" value="AA_kinase"/>
    <property type="match status" value="1"/>
</dbReference>
<dbReference type="AlphaFoldDB" id="A0A094WEP9"/>